<dbReference type="PANTHER" id="PTHR30576">
    <property type="entry name" value="COLANIC BIOSYNTHESIS UDP-GLUCOSE LIPID CARRIER TRANSFERASE"/>
    <property type="match status" value="1"/>
</dbReference>
<dbReference type="NCBIfam" id="TIGR03025">
    <property type="entry name" value="EPS_sugtrans"/>
    <property type="match status" value="1"/>
</dbReference>
<evidence type="ECO:0000256" key="2">
    <source>
        <dbReference type="ARBA" id="ARBA00006464"/>
    </source>
</evidence>
<dbReference type="Proteomes" id="UP001218638">
    <property type="component" value="Chromosome"/>
</dbReference>
<feature type="transmembrane region" description="Helical" evidence="7">
    <location>
        <begin position="12"/>
        <end position="31"/>
    </location>
</feature>
<protein>
    <submittedName>
        <fullName evidence="9">Exopolysaccharide biosynthesis polyprenyl glycosylphosphotransferase</fullName>
    </submittedName>
</protein>
<sequence>MSLPSIRSRRLPILLLLGLDTLVFVAVFNLSGWLRGIVGPERWIIEPLLVPLLFTITTLYLIDGYRTRTEMMSADYTSQHCLACLMAMLATLLVTFVAFPANYPLQGSRSVIAITFLVISGLTLTYRRSLHRWLHLDRGDRSVLFIGNSAACKEFREVCASNGMAEKIVCAVMEEQAPTKPIEHSDSLMRDYASVLTDIRSGKLRTEAIVLKESAFHMPLDLANQLTELYFRGVPTYTLELFYESYWRKIPLYRINHIWLFQEGFEMARSPIFGRMKRLFDVIAATTGLIIASPVLLAAALAIKLQDGSAVLFRQSRVGLHRQSFKIIKLRSMTDKPVLSGDNRYTQNDDPRITRIGGFLRKTRLDEVPQLWNVLKGDMSLIGPRAEWDELVKDYDETIPCYHFRHLVKPGITGWAQINYPYGANIDDTLRKLEYDLYYIRHFSFVMDAAIVLRTIHIMLFGKGK</sequence>
<dbReference type="RefSeq" id="WP_330928078.1">
    <property type="nucleotide sequence ID" value="NZ_CP119075.1"/>
</dbReference>
<evidence type="ECO:0000256" key="5">
    <source>
        <dbReference type="ARBA" id="ARBA00022989"/>
    </source>
</evidence>
<dbReference type="GO" id="GO:0016020">
    <property type="term" value="C:membrane"/>
    <property type="evidence" value="ECO:0007669"/>
    <property type="project" value="UniProtKB-SubCell"/>
</dbReference>
<dbReference type="GO" id="GO:0016780">
    <property type="term" value="F:phosphotransferase activity, for other substituted phosphate groups"/>
    <property type="evidence" value="ECO:0007669"/>
    <property type="project" value="TreeGrafter"/>
</dbReference>
<dbReference type="AlphaFoldDB" id="A0AAF0CST9"/>
<keyword evidence="10" id="KW-1185">Reference proteome</keyword>
<evidence type="ECO:0000256" key="3">
    <source>
        <dbReference type="ARBA" id="ARBA00022679"/>
    </source>
</evidence>
<reference evidence="9" key="1">
    <citation type="submission" date="2023-03" db="EMBL/GenBank/DDBJ databases">
        <title>Lomoglobus Profundus gen. nov., sp. nov., a novel member of the phylum Verrucomicrobia, isolated from deep-marine sediment of South China Sea.</title>
        <authorList>
            <person name="Ahmad T."/>
            <person name="Ishaq S.E."/>
            <person name="Wang F."/>
        </authorList>
    </citation>
    <scope>NUCLEOTIDE SEQUENCE</scope>
    <source>
        <strain evidence="9">LMO-M01</strain>
    </source>
</reference>
<feature type="transmembrane region" description="Helical" evidence="7">
    <location>
        <begin position="82"/>
        <end position="101"/>
    </location>
</feature>
<dbReference type="Pfam" id="PF02397">
    <property type="entry name" value="Bac_transf"/>
    <property type="match status" value="1"/>
</dbReference>
<feature type="transmembrane region" description="Helical" evidence="7">
    <location>
        <begin position="107"/>
        <end position="126"/>
    </location>
</feature>
<keyword evidence="3" id="KW-0808">Transferase</keyword>
<evidence type="ECO:0000256" key="4">
    <source>
        <dbReference type="ARBA" id="ARBA00022692"/>
    </source>
</evidence>
<dbReference type="EMBL" id="CP119075">
    <property type="protein sequence ID" value="WED67346.1"/>
    <property type="molecule type" value="Genomic_DNA"/>
</dbReference>
<name>A0AAF0CST9_9BACT</name>
<dbReference type="InterPro" id="IPR017475">
    <property type="entry name" value="EPS_sugar_tfrase"/>
</dbReference>
<organism evidence="9 10">
    <name type="scientific">Synoicihabitans lomoniglobus</name>
    <dbReference type="NCBI Taxonomy" id="2909285"/>
    <lineage>
        <taxon>Bacteria</taxon>
        <taxon>Pseudomonadati</taxon>
        <taxon>Verrucomicrobiota</taxon>
        <taxon>Opitutia</taxon>
        <taxon>Opitutales</taxon>
        <taxon>Opitutaceae</taxon>
        <taxon>Synoicihabitans</taxon>
    </lineage>
</organism>
<feature type="domain" description="Bacterial sugar transferase" evidence="8">
    <location>
        <begin position="277"/>
        <end position="460"/>
    </location>
</feature>
<evidence type="ECO:0000256" key="6">
    <source>
        <dbReference type="ARBA" id="ARBA00023136"/>
    </source>
</evidence>
<dbReference type="KEGG" id="slom:PXH66_10845"/>
<dbReference type="PANTHER" id="PTHR30576:SF0">
    <property type="entry name" value="UNDECAPRENYL-PHOSPHATE N-ACETYLGALACTOSAMINYL 1-PHOSPHATE TRANSFERASE-RELATED"/>
    <property type="match status" value="1"/>
</dbReference>
<proteinExistence type="inferred from homology"/>
<evidence type="ECO:0000256" key="7">
    <source>
        <dbReference type="SAM" id="Phobius"/>
    </source>
</evidence>
<keyword evidence="6 7" id="KW-0472">Membrane</keyword>
<feature type="transmembrane region" description="Helical" evidence="7">
    <location>
        <begin position="279"/>
        <end position="303"/>
    </location>
</feature>
<comment type="subcellular location">
    <subcellularLocation>
        <location evidence="1">Membrane</location>
        <topology evidence="1">Multi-pass membrane protein</topology>
    </subcellularLocation>
</comment>
<gene>
    <name evidence="9" type="ORF">PXH66_10845</name>
</gene>
<evidence type="ECO:0000256" key="1">
    <source>
        <dbReference type="ARBA" id="ARBA00004141"/>
    </source>
</evidence>
<keyword evidence="5 7" id="KW-1133">Transmembrane helix</keyword>
<accession>A0AAF0CST9</accession>
<keyword evidence="4 7" id="KW-0812">Transmembrane</keyword>
<dbReference type="InterPro" id="IPR003362">
    <property type="entry name" value="Bact_transf"/>
</dbReference>
<feature type="transmembrane region" description="Helical" evidence="7">
    <location>
        <begin position="43"/>
        <end position="62"/>
    </location>
</feature>
<evidence type="ECO:0000313" key="9">
    <source>
        <dbReference type="EMBL" id="WED67346.1"/>
    </source>
</evidence>
<evidence type="ECO:0000313" key="10">
    <source>
        <dbReference type="Proteomes" id="UP001218638"/>
    </source>
</evidence>
<evidence type="ECO:0000259" key="8">
    <source>
        <dbReference type="Pfam" id="PF02397"/>
    </source>
</evidence>
<comment type="similarity">
    <text evidence="2">Belongs to the bacterial sugar transferase family.</text>
</comment>